<keyword evidence="2" id="KW-0645">Protease</keyword>
<dbReference type="AlphaFoldDB" id="A0A402ATI3"/>
<reference evidence="5" key="1">
    <citation type="submission" date="2018-12" db="EMBL/GenBank/DDBJ databases">
        <title>Tengunoibacter tsumagoiensis gen. nov., sp. nov., Dictyobacter kobayashii sp. nov., D. alpinus sp. nov., and D. joshuensis sp. nov. and description of Dictyobacteraceae fam. nov. within the order Ktedonobacterales isolated from Tengu-no-mugimeshi.</title>
        <authorList>
            <person name="Wang C.M."/>
            <person name="Zheng Y."/>
            <person name="Sakai Y."/>
            <person name="Toyoda A."/>
            <person name="Minakuchi Y."/>
            <person name="Abe K."/>
            <person name="Yokota A."/>
            <person name="Yabe S."/>
        </authorList>
    </citation>
    <scope>NUCLEOTIDE SEQUENCE [LARGE SCALE GENOMIC DNA]</scope>
    <source>
        <strain evidence="5">Uno11</strain>
    </source>
</reference>
<comment type="caution">
    <text evidence="4">The sequence shown here is derived from an EMBL/GenBank/DDBJ whole genome shotgun (WGS) entry which is preliminary data.</text>
</comment>
<dbReference type="GO" id="GO:0006508">
    <property type="term" value="P:proteolysis"/>
    <property type="evidence" value="ECO:0007669"/>
    <property type="project" value="InterPro"/>
</dbReference>
<evidence type="ECO:0000313" key="4">
    <source>
        <dbReference type="EMBL" id="GCE22402.1"/>
    </source>
</evidence>
<dbReference type="Gene3D" id="3.40.50.1820">
    <property type="entry name" value="alpha/beta hydrolase"/>
    <property type="match status" value="1"/>
</dbReference>
<dbReference type="Pfam" id="PF00326">
    <property type="entry name" value="Peptidase_S9"/>
    <property type="match status" value="1"/>
</dbReference>
<dbReference type="OrthoDB" id="262125at2"/>
<dbReference type="Pfam" id="PF07676">
    <property type="entry name" value="PD40"/>
    <property type="match status" value="1"/>
</dbReference>
<keyword evidence="5" id="KW-1185">Reference proteome</keyword>
<accession>A0A402ATI3</accession>
<sequence length="478" mass="52769">MLKEPLLDETAPWKQRFNASIIFSARIARENPGRGIVISNQANHVFQIYSWDVSTNTMTQLTHKPDGLFEVVLSPDGQYLYYLEDQGGNETGHFLRIPYEGGNPVDLTPNLPPYVVSQESTLYGLTISGSSRVLGGVVAHSNAYHLYCIEVGEKDPIGEPHLLYSNPKLAMSPVLSYDGEVAVIASTESTGTLQYTLIAFDVRSGERIGELEDGPGASLDLFTFSPVAGDLRVLATSNRSGNMRPLLWNPCTGERYNLPLDELEGEIKPLDWSSDGKRLLLCQFRQAVQRLYIYNLESGALHALQHPSGTYTQTHFGPDDTILTTWQNANHAACIIELDERTGQQKHILIAADTVPEGQPWKSFTFPSTDGETIQGWLCVPEGEGPFPTILETHGGPNAVTVERFDAVCQSWVDHGFAFASINYRGSTTFGKQFLEQIWGNPGDLEVEDMVGARTWLIEQGIARPDQVFLTGRSYGGI</sequence>
<dbReference type="EMBL" id="BIFS01000002">
    <property type="protein sequence ID" value="GCE22402.1"/>
    <property type="molecule type" value="Genomic_DNA"/>
</dbReference>
<dbReference type="GO" id="GO:0004252">
    <property type="term" value="F:serine-type endopeptidase activity"/>
    <property type="evidence" value="ECO:0007669"/>
    <property type="project" value="TreeGrafter"/>
</dbReference>
<dbReference type="PANTHER" id="PTHR42776">
    <property type="entry name" value="SERINE PEPTIDASE S9 FAMILY MEMBER"/>
    <property type="match status" value="1"/>
</dbReference>
<evidence type="ECO:0000259" key="3">
    <source>
        <dbReference type="Pfam" id="PF00326"/>
    </source>
</evidence>
<evidence type="ECO:0000256" key="2">
    <source>
        <dbReference type="ARBA" id="ARBA00022825"/>
    </source>
</evidence>
<keyword evidence="1 4" id="KW-0378">Hydrolase</keyword>
<dbReference type="InterPro" id="IPR015943">
    <property type="entry name" value="WD40/YVTN_repeat-like_dom_sf"/>
</dbReference>
<dbReference type="InterPro" id="IPR001375">
    <property type="entry name" value="Peptidase_S9_cat"/>
</dbReference>
<evidence type="ECO:0000256" key="1">
    <source>
        <dbReference type="ARBA" id="ARBA00022801"/>
    </source>
</evidence>
<proteinExistence type="predicted"/>
<dbReference type="InterPro" id="IPR011659">
    <property type="entry name" value="WD40"/>
</dbReference>
<organism evidence="4 5">
    <name type="scientific">Dictyobacter kobayashii</name>
    <dbReference type="NCBI Taxonomy" id="2014872"/>
    <lineage>
        <taxon>Bacteria</taxon>
        <taxon>Bacillati</taxon>
        <taxon>Chloroflexota</taxon>
        <taxon>Ktedonobacteria</taxon>
        <taxon>Ktedonobacterales</taxon>
        <taxon>Dictyobacteraceae</taxon>
        <taxon>Dictyobacter</taxon>
    </lineage>
</organism>
<dbReference type="SUPFAM" id="SSF53474">
    <property type="entry name" value="alpha/beta-Hydrolases"/>
    <property type="match status" value="1"/>
</dbReference>
<keyword evidence="2" id="KW-0720">Serine protease</keyword>
<dbReference type="Gene3D" id="2.120.10.30">
    <property type="entry name" value="TolB, C-terminal domain"/>
    <property type="match status" value="1"/>
</dbReference>
<dbReference type="Gene3D" id="2.130.10.10">
    <property type="entry name" value="YVTN repeat-like/Quinoprotein amine dehydrogenase"/>
    <property type="match status" value="1"/>
</dbReference>
<feature type="domain" description="Peptidase S9 prolyl oligopeptidase catalytic" evidence="3">
    <location>
        <begin position="405"/>
        <end position="477"/>
    </location>
</feature>
<name>A0A402ATI3_9CHLR</name>
<dbReference type="PANTHER" id="PTHR42776:SF27">
    <property type="entry name" value="DIPEPTIDYL PEPTIDASE FAMILY MEMBER 6"/>
    <property type="match status" value="1"/>
</dbReference>
<evidence type="ECO:0000313" key="5">
    <source>
        <dbReference type="Proteomes" id="UP000287188"/>
    </source>
</evidence>
<protein>
    <submittedName>
        <fullName evidence="4">Peptide hydrolase</fullName>
    </submittedName>
</protein>
<gene>
    <name evidence="4" type="ORF">KDK_62020</name>
</gene>
<dbReference type="SUPFAM" id="SSF69322">
    <property type="entry name" value="Tricorn protease domain 2"/>
    <property type="match status" value="1"/>
</dbReference>
<dbReference type="InterPro" id="IPR011042">
    <property type="entry name" value="6-blade_b-propeller_TolB-like"/>
</dbReference>
<dbReference type="InterPro" id="IPR029058">
    <property type="entry name" value="AB_hydrolase_fold"/>
</dbReference>
<dbReference type="Proteomes" id="UP000287188">
    <property type="component" value="Unassembled WGS sequence"/>
</dbReference>